<proteinExistence type="predicted"/>
<reference evidence="2" key="1">
    <citation type="journal article" date="2005" name="Nature">
        <title>The map-based sequence of the rice genome.</title>
        <authorList>
            <consortium name="International rice genome sequencing project (IRGSP)"/>
            <person name="Matsumoto T."/>
            <person name="Wu J."/>
            <person name="Kanamori H."/>
            <person name="Katayose Y."/>
            <person name="Fujisawa M."/>
            <person name="Namiki N."/>
            <person name="Mizuno H."/>
            <person name="Yamamoto K."/>
            <person name="Antonio B.A."/>
            <person name="Baba T."/>
            <person name="Sakata K."/>
            <person name="Nagamura Y."/>
            <person name="Aoki H."/>
            <person name="Arikawa K."/>
            <person name="Arita K."/>
            <person name="Bito T."/>
            <person name="Chiden Y."/>
            <person name="Fujitsuka N."/>
            <person name="Fukunaka R."/>
            <person name="Hamada M."/>
            <person name="Harada C."/>
            <person name="Hayashi A."/>
            <person name="Hijishita S."/>
            <person name="Honda M."/>
            <person name="Hosokawa S."/>
            <person name="Ichikawa Y."/>
            <person name="Idonuma A."/>
            <person name="Iijima M."/>
            <person name="Ikeda M."/>
            <person name="Ikeno M."/>
            <person name="Ito K."/>
            <person name="Ito S."/>
            <person name="Ito T."/>
            <person name="Ito Y."/>
            <person name="Ito Y."/>
            <person name="Iwabuchi A."/>
            <person name="Kamiya K."/>
            <person name="Karasawa W."/>
            <person name="Kurita K."/>
            <person name="Katagiri S."/>
            <person name="Kikuta A."/>
            <person name="Kobayashi H."/>
            <person name="Kobayashi N."/>
            <person name="Machita K."/>
            <person name="Maehara T."/>
            <person name="Masukawa M."/>
            <person name="Mizubayashi T."/>
            <person name="Mukai Y."/>
            <person name="Nagasaki H."/>
            <person name="Nagata Y."/>
            <person name="Naito S."/>
            <person name="Nakashima M."/>
            <person name="Nakama Y."/>
            <person name="Nakamichi Y."/>
            <person name="Nakamura M."/>
            <person name="Meguro A."/>
            <person name="Negishi M."/>
            <person name="Ohta I."/>
            <person name="Ohta T."/>
            <person name="Okamoto M."/>
            <person name="Ono N."/>
            <person name="Saji S."/>
            <person name="Sakaguchi M."/>
            <person name="Sakai K."/>
            <person name="Shibata M."/>
            <person name="Shimokawa T."/>
            <person name="Song J."/>
            <person name="Takazaki Y."/>
            <person name="Terasawa K."/>
            <person name="Tsugane M."/>
            <person name="Tsuji K."/>
            <person name="Ueda S."/>
            <person name="Waki K."/>
            <person name="Yamagata H."/>
            <person name="Yamamoto M."/>
            <person name="Yamamoto S."/>
            <person name="Yamane H."/>
            <person name="Yoshiki S."/>
            <person name="Yoshihara R."/>
            <person name="Yukawa K."/>
            <person name="Zhong H."/>
            <person name="Yano M."/>
            <person name="Yuan Q."/>
            <person name="Ouyang S."/>
            <person name="Liu J."/>
            <person name="Jones K.M."/>
            <person name="Gansberger K."/>
            <person name="Moffat K."/>
            <person name="Hill J."/>
            <person name="Bera J."/>
            <person name="Fadrosh D."/>
            <person name="Jin S."/>
            <person name="Johri S."/>
            <person name="Kim M."/>
            <person name="Overton L."/>
            <person name="Reardon M."/>
            <person name="Tsitrin T."/>
            <person name="Vuong H."/>
            <person name="Weaver B."/>
            <person name="Ciecko A."/>
            <person name="Tallon L."/>
            <person name="Jackson J."/>
            <person name="Pai G."/>
            <person name="Aken S.V."/>
            <person name="Utterback T."/>
            <person name="Reidmuller S."/>
            <person name="Feldblyum T."/>
            <person name="Hsiao J."/>
            <person name="Zismann V."/>
            <person name="Iobst S."/>
            <person name="de Vazeille A.R."/>
            <person name="Buell C.R."/>
            <person name="Ying K."/>
            <person name="Li Y."/>
            <person name="Lu T."/>
            <person name="Huang Y."/>
            <person name="Zhao Q."/>
            <person name="Feng Q."/>
            <person name="Zhang L."/>
            <person name="Zhu J."/>
            <person name="Weng Q."/>
            <person name="Mu J."/>
            <person name="Lu Y."/>
            <person name="Fan D."/>
            <person name="Liu Y."/>
            <person name="Guan J."/>
            <person name="Zhang Y."/>
            <person name="Yu S."/>
            <person name="Liu X."/>
            <person name="Zhang Y."/>
            <person name="Hong G."/>
            <person name="Han B."/>
            <person name="Choisne N."/>
            <person name="Demange N."/>
            <person name="Orjeda G."/>
            <person name="Samain S."/>
            <person name="Cattolico L."/>
            <person name="Pelletier E."/>
            <person name="Couloux A."/>
            <person name="Segurens B."/>
            <person name="Wincker P."/>
            <person name="D'Hont A."/>
            <person name="Scarpelli C."/>
            <person name="Weissenbach J."/>
            <person name="Salanoubat M."/>
            <person name="Quetier F."/>
            <person name="Yu Y."/>
            <person name="Kim H.R."/>
            <person name="Rambo T."/>
            <person name="Currie J."/>
            <person name="Collura K."/>
            <person name="Luo M."/>
            <person name="Yang T."/>
            <person name="Ammiraju J.S.S."/>
            <person name="Engler F."/>
            <person name="Soderlund C."/>
            <person name="Wing R.A."/>
            <person name="Palmer L.E."/>
            <person name="de la Bastide M."/>
            <person name="Spiegel L."/>
            <person name="Nascimento L."/>
            <person name="Zutavern T."/>
            <person name="O'Shaughnessy A."/>
            <person name="Dike S."/>
            <person name="Dedhia N."/>
            <person name="Preston R."/>
            <person name="Balija V."/>
            <person name="McCombie W.R."/>
            <person name="Chow T."/>
            <person name="Chen H."/>
            <person name="Chung M."/>
            <person name="Chen C."/>
            <person name="Shaw J."/>
            <person name="Wu H."/>
            <person name="Hsiao K."/>
            <person name="Chao Y."/>
            <person name="Chu M."/>
            <person name="Cheng C."/>
            <person name="Hour A."/>
            <person name="Lee P."/>
            <person name="Lin S."/>
            <person name="Lin Y."/>
            <person name="Liou J."/>
            <person name="Liu S."/>
            <person name="Hsing Y."/>
            <person name="Raghuvanshi S."/>
            <person name="Mohanty A."/>
            <person name="Bharti A.K."/>
            <person name="Gaur A."/>
            <person name="Gupta V."/>
            <person name="Kumar D."/>
            <person name="Ravi V."/>
            <person name="Vij S."/>
            <person name="Kapur A."/>
            <person name="Khurana P."/>
            <person name="Khurana P."/>
            <person name="Khurana J.P."/>
            <person name="Tyagi A.K."/>
            <person name="Gaikwad K."/>
            <person name="Singh A."/>
            <person name="Dalal V."/>
            <person name="Srivastava S."/>
            <person name="Dixit A."/>
            <person name="Pal A.K."/>
            <person name="Ghazi I.A."/>
            <person name="Yadav M."/>
            <person name="Pandit A."/>
            <person name="Bhargava A."/>
            <person name="Sureshbabu K."/>
            <person name="Batra K."/>
            <person name="Sharma T.R."/>
            <person name="Mohapatra T."/>
            <person name="Singh N.K."/>
            <person name="Messing J."/>
            <person name="Nelson A.B."/>
            <person name="Fuks G."/>
            <person name="Kavchok S."/>
            <person name="Keizer G."/>
            <person name="Linton E."/>
            <person name="Llaca V."/>
            <person name="Song R."/>
            <person name="Tanyolac B."/>
            <person name="Young S."/>
            <person name="Ho-Il K."/>
            <person name="Hahn J.H."/>
            <person name="Sangsakoo G."/>
            <person name="Vanavichit A."/>
            <person name="de Mattos Luiz.A.T."/>
            <person name="Zimmer P.D."/>
            <person name="Malone G."/>
            <person name="Dellagostin O."/>
            <person name="de Oliveira A.C."/>
            <person name="Bevan M."/>
            <person name="Bancroft I."/>
            <person name="Minx P."/>
            <person name="Cordum H."/>
            <person name="Wilson R."/>
            <person name="Cheng Z."/>
            <person name="Jin W."/>
            <person name="Jiang J."/>
            <person name="Leong S.A."/>
            <person name="Iwama H."/>
            <person name="Gojobori T."/>
            <person name="Itoh T."/>
            <person name="Niimura Y."/>
            <person name="Fujii Y."/>
            <person name="Habara T."/>
            <person name="Sakai H."/>
            <person name="Sato Y."/>
            <person name="Wilson G."/>
            <person name="Kumar K."/>
            <person name="McCouch S."/>
            <person name="Juretic N."/>
            <person name="Hoen D."/>
            <person name="Wright S."/>
            <person name="Bruskiewich R."/>
            <person name="Bureau T."/>
            <person name="Miyao A."/>
            <person name="Hirochika H."/>
            <person name="Nishikawa T."/>
            <person name="Kadowaki K."/>
            <person name="Sugiura M."/>
            <person name="Burr B."/>
            <person name="Sasaki T."/>
        </authorList>
    </citation>
    <scope>NUCLEOTIDE SEQUENCE [LARGE SCALE GENOMIC DNA]</scope>
    <source>
        <strain evidence="2">cv. Nipponbare</strain>
    </source>
</reference>
<accession>A0A0P0Y8A5</accession>
<reference evidence="1 2" key="3">
    <citation type="journal article" date="2013" name="Rice">
        <title>Improvement of the Oryza sativa Nipponbare reference genome using next generation sequence and optical map data.</title>
        <authorList>
            <person name="Kawahara Y."/>
            <person name="de la Bastide M."/>
            <person name="Hamilton J.P."/>
            <person name="Kanamori H."/>
            <person name="McCombie W.R."/>
            <person name="Ouyang S."/>
            <person name="Schwartz D.C."/>
            <person name="Tanaka T."/>
            <person name="Wu J."/>
            <person name="Zhou S."/>
            <person name="Childs K.L."/>
            <person name="Davidson R.M."/>
            <person name="Lin H."/>
            <person name="Quesada-Ocampo L."/>
            <person name="Vaillancourt B."/>
            <person name="Sakai H."/>
            <person name="Lee S.S."/>
            <person name="Kim J."/>
            <person name="Numa H."/>
            <person name="Itoh T."/>
            <person name="Buell C.R."/>
            <person name="Matsumoto T."/>
        </authorList>
    </citation>
    <scope>NUCLEOTIDE SEQUENCE [LARGE SCALE GENOMIC DNA]</scope>
    <source>
        <strain evidence="2">cv. Nipponbare</strain>
    </source>
</reference>
<gene>
    <name evidence="1" type="ordered locus">Os12g0227050</name>
    <name evidence="1" type="ORF">OSNPB_120227050</name>
</gene>
<dbReference type="PaxDb" id="39947-A0A0P0Y8A5"/>
<dbReference type="EMBL" id="AP014968">
    <property type="protein sequence ID" value="BAT16406.1"/>
    <property type="molecule type" value="Genomic_DNA"/>
</dbReference>
<protein>
    <submittedName>
        <fullName evidence="1">Os12g0227050 protein</fullName>
    </submittedName>
</protein>
<dbReference type="Gramene" id="Os12t0227050-00">
    <property type="protein sequence ID" value="Os12t0227050-00"/>
    <property type="gene ID" value="Os12g0227050"/>
</dbReference>
<dbReference type="InParanoid" id="A0A0P0Y8A5"/>
<organism evidence="1 2">
    <name type="scientific">Oryza sativa subsp. japonica</name>
    <name type="common">Rice</name>
    <dbReference type="NCBI Taxonomy" id="39947"/>
    <lineage>
        <taxon>Eukaryota</taxon>
        <taxon>Viridiplantae</taxon>
        <taxon>Streptophyta</taxon>
        <taxon>Embryophyta</taxon>
        <taxon>Tracheophyta</taxon>
        <taxon>Spermatophyta</taxon>
        <taxon>Magnoliopsida</taxon>
        <taxon>Liliopsida</taxon>
        <taxon>Poales</taxon>
        <taxon>Poaceae</taxon>
        <taxon>BOP clade</taxon>
        <taxon>Oryzoideae</taxon>
        <taxon>Oryzeae</taxon>
        <taxon>Oryzinae</taxon>
        <taxon>Oryza</taxon>
        <taxon>Oryza sativa</taxon>
    </lineage>
</organism>
<sequence>MTGHPVAHVRIAGDIQVLHHHRLRPCWDDGQRWHFRRHHLHVILRQEPRHVPLQDHPLVARRRRHCCSRAHLAP</sequence>
<dbReference type="AlphaFoldDB" id="A0A0P0Y8A5"/>
<evidence type="ECO:0000313" key="1">
    <source>
        <dbReference type="EMBL" id="BAT16406.1"/>
    </source>
</evidence>
<dbReference type="Proteomes" id="UP000059680">
    <property type="component" value="Chromosome 12"/>
</dbReference>
<keyword evidence="2" id="KW-1185">Reference proteome</keyword>
<name>A0A0P0Y8A5_ORYSJ</name>
<evidence type="ECO:0000313" key="2">
    <source>
        <dbReference type="Proteomes" id="UP000059680"/>
    </source>
</evidence>
<reference evidence="1 2" key="2">
    <citation type="journal article" date="2013" name="Plant Cell Physiol.">
        <title>Rice Annotation Project Database (RAP-DB): an integrative and interactive database for rice genomics.</title>
        <authorList>
            <person name="Sakai H."/>
            <person name="Lee S.S."/>
            <person name="Tanaka T."/>
            <person name="Numa H."/>
            <person name="Kim J."/>
            <person name="Kawahara Y."/>
            <person name="Wakimoto H."/>
            <person name="Yang C.C."/>
            <person name="Iwamoto M."/>
            <person name="Abe T."/>
            <person name="Yamada Y."/>
            <person name="Muto A."/>
            <person name="Inokuchi H."/>
            <person name="Ikemura T."/>
            <person name="Matsumoto T."/>
            <person name="Sasaki T."/>
            <person name="Itoh T."/>
        </authorList>
    </citation>
    <scope>NUCLEOTIDE SEQUENCE [LARGE SCALE GENOMIC DNA]</scope>
    <source>
        <strain evidence="2">cv. Nipponbare</strain>
    </source>
</reference>